<name>A0A1H9YXL6_9GAMM</name>
<reference evidence="9" key="1">
    <citation type="submission" date="2016-10" db="EMBL/GenBank/DDBJ databases">
        <authorList>
            <person name="Varghese N."/>
            <person name="Submissions S."/>
        </authorList>
    </citation>
    <scope>NUCLEOTIDE SEQUENCE [LARGE SCALE GENOMIC DNA]</scope>
    <source>
        <strain evidence="9">DSM 18579</strain>
    </source>
</reference>
<evidence type="ECO:0000259" key="5">
    <source>
        <dbReference type="PROSITE" id="PS50111"/>
    </source>
</evidence>
<dbReference type="SMART" id="SM00283">
    <property type="entry name" value="MA"/>
    <property type="match status" value="1"/>
</dbReference>
<protein>
    <submittedName>
        <fullName evidence="8">Methyl-accepting chemotaxis sensory transducer with Pas/Pac sensor</fullName>
    </submittedName>
</protein>
<evidence type="ECO:0000256" key="3">
    <source>
        <dbReference type="ARBA" id="ARBA00029447"/>
    </source>
</evidence>
<gene>
    <name evidence="8" type="ORF">SAMN02583745_00408</name>
</gene>
<dbReference type="InterPro" id="IPR013656">
    <property type="entry name" value="PAS_4"/>
</dbReference>
<dbReference type="Proteomes" id="UP000242642">
    <property type="component" value="Unassembled WGS sequence"/>
</dbReference>
<organism evidence="8 9">
    <name type="scientific">Thorsellia anophelis DSM 18579</name>
    <dbReference type="NCBI Taxonomy" id="1123402"/>
    <lineage>
        <taxon>Bacteria</taxon>
        <taxon>Pseudomonadati</taxon>
        <taxon>Pseudomonadota</taxon>
        <taxon>Gammaproteobacteria</taxon>
        <taxon>Enterobacterales</taxon>
        <taxon>Thorselliaceae</taxon>
        <taxon>Thorsellia</taxon>
    </lineage>
</organism>
<dbReference type="InterPro" id="IPR013655">
    <property type="entry name" value="PAS_fold_3"/>
</dbReference>
<dbReference type="EMBL" id="FOHV01000002">
    <property type="protein sequence ID" value="SES73957.1"/>
    <property type="molecule type" value="Genomic_DNA"/>
</dbReference>
<dbReference type="NCBIfam" id="TIGR00229">
    <property type="entry name" value="sensory_box"/>
    <property type="match status" value="2"/>
</dbReference>
<accession>A0A1H9YXL6</accession>
<dbReference type="PANTHER" id="PTHR32089">
    <property type="entry name" value="METHYL-ACCEPTING CHEMOTAXIS PROTEIN MCPB"/>
    <property type="match status" value="1"/>
</dbReference>
<dbReference type="InterPro" id="IPR035965">
    <property type="entry name" value="PAS-like_dom_sf"/>
</dbReference>
<evidence type="ECO:0000256" key="1">
    <source>
        <dbReference type="ARBA" id="ARBA00004370"/>
    </source>
</evidence>
<evidence type="ECO:0000313" key="8">
    <source>
        <dbReference type="EMBL" id="SES73957.1"/>
    </source>
</evidence>
<dbReference type="SUPFAM" id="SSF55785">
    <property type="entry name" value="PYP-like sensor domain (PAS domain)"/>
    <property type="match status" value="2"/>
</dbReference>
<dbReference type="InterPro" id="IPR004089">
    <property type="entry name" value="MCPsignal_dom"/>
</dbReference>
<dbReference type="RefSeq" id="WP_093317339.1">
    <property type="nucleotide sequence ID" value="NZ_FOHV01000002.1"/>
</dbReference>
<dbReference type="OrthoDB" id="9765776at2"/>
<dbReference type="GO" id="GO:0006935">
    <property type="term" value="P:chemotaxis"/>
    <property type="evidence" value="ECO:0007669"/>
    <property type="project" value="InterPro"/>
</dbReference>
<dbReference type="InterPro" id="IPR004090">
    <property type="entry name" value="Chemotax_Me-accpt_rcpt"/>
</dbReference>
<dbReference type="Gene3D" id="1.10.287.950">
    <property type="entry name" value="Methyl-accepting chemotaxis protein"/>
    <property type="match status" value="1"/>
</dbReference>
<dbReference type="InterPro" id="IPR000700">
    <property type="entry name" value="PAS-assoc_C"/>
</dbReference>
<keyword evidence="9" id="KW-1185">Reference proteome</keyword>
<dbReference type="PROSITE" id="PS50113">
    <property type="entry name" value="PAC"/>
    <property type="match status" value="1"/>
</dbReference>
<dbReference type="AlphaFoldDB" id="A0A1H9YXL6"/>
<dbReference type="GO" id="GO:0004888">
    <property type="term" value="F:transmembrane signaling receptor activity"/>
    <property type="evidence" value="ECO:0007669"/>
    <property type="project" value="InterPro"/>
</dbReference>
<feature type="domain" description="PAS" evidence="6">
    <location>
        <begin position="17"/>
        <end position="90"/>
    </location>
</feature>
<keyword evidence="2 4" id="KW-0807">Transducer</keyword>
<dbReference type="InterPro" id="IPR000014">
    <property type="entry name" value="PAS"/>
</dbReference>
<feature type="domain" description="Methyl-accepting transducer" evidence="5">
    <location>
        <begin position="243"/>
        <end position="432"/>
    </location>
</feature>
<dbReference type="Pfam" id="PF08447">
    <property type="entry name" value="PAS_3"/>
    <property type="match status" value="1"/>
</dbReference>
<dbReference type="SUPFAM" id="SSF58104">
    <property type="entry name" value="Methyl-accepting chemotaxis protein (MCP) signaling domain"/>
    <property type="match status" value="1"/>
</dbReference>
<dbReference type="PROSITE" id="PS50112">
    <property type="entry name" value="PAS"/>
    <property type="match status" value="1"/>
</dbReference>
<dbReference type="InterPro" id="IPR001610">
    <property type="entry name" value="PAC"/>
</dbReference>
<dbReference type="Gene3D" id="3.30.450.20">
    <property type="entry name" value="PAS domain"/>
    <property type="match status" value="2"/>
</dbReference>
<evidence type="ECO:0000313" key="9">
    <source>
        <dbReference type="Proteomes" id="UP000242642"/>
    </source>
</evidence>
<comment type="similarity">
    <text evidence="3">Belongs to the methyl-accepting chemotaxis (MCP) protein family.</text>
</comment>
<sequence length="432" mass="48046">MFGSLFSSKGPYQTHKSKSDSQRFFQSISAAVPYIEFTPQGIIKYANRQLLDTLGYTLDEIKGQHHSILCFPEDSESTEYKEFWESLARGVPSNKRFMRKTKRGDKIWLAASYFPVMKRGKVDYVAKVASNVTAEQVELEHKQALIAALDKSLAVIEFEPDGTIIEANLNFQHVMGYTNDELRGRHHKMFCTDQFYQENPTFWKDLASGNIKTGLFLRIDKQQREIWLEATYNPIYDRDGNITKIIKLASNITERVEKSMRVRTAAQTASGIAQETVVSALSGRESISHLLENSKEINLAVEDVNGLIAELNRLSKNVESIVSTISSIADQTNLLALNAAIEAARAGEQGRGFAVVAGEVRQLAARTSQSTSQIAEVIAQNSSVTQKIDDKISDVFKMTSAGESQTSQISSAIEKIIIDAENVSDTVKDLSL</sequence>
<dbReference type="Pfam" id="PF08448">
    <property type="entry name" value="PAS_4"/>
    <property type="match status" value="1"/>
</dbReference>
<comment type="subcellular location">
    <subcellularLocation>
        <location evidence="1">Membrane</location>
    </subcellularLocation>
</comment>
<dbReference type="SMART" id="SM00086">
    <property type="entry name" value="PAC"/>
    <property type="match status" value="2"/>
</dbReference>
<evidence type="ECO:0000259" key="7">
    <source>
        <dbReference type="PROSITE" id="PS50113"/>
    </source>
</evidence>
<dbReference type="GO" id="GO:0007165">
    <property type="term" value="P:signal transduction"/>
    <property type="evidence" value="ECO:0007669"/>
    <property type="project" value="UniProtKB-KW"/>
</dbReference>
<dbReference type="CDD" id="cd00130">
    <property type="entry name" value="PAS"/>
    <property type="match status" value="2"/>
</dbReference>
<proteinExistence type="inferred from homology"/>
<dbReference type="GO" id="GO:0016020">
    <property type="term" value="C:membrane"/>
    <property type="evidence" value="ECO:0007669"/>
    <property type="project" value="UniProtKB-SubCell"/>
</dbReference>
<dbReference type="PROSITE" id="PS50111">
    <property type="entry name" value="CHEMOTAXIS_TRANSDUC_2"/>
    <property type="match status" value="1"/>
</dbReference>
<feature type="domain" description="PAC" evidence="7">
    <location>
        <begin position="212"/>
        <end position="264"/>
    </location>
</feature>
<dbReference type="PANTHER" id="PTHR32089:SF112">
    <property type="entry name" value="LYSOZYME-LIKE PROTEIN-RELATED"/>
    <property type="match status" value="1"/>
</dbReference>
<evidence type="ECO:0000259" key="6">
    <source>
        <dbReference type="PROSITE" id="PS50112"/>
    </source>
</evidence>
<dbReference type="PRINTS" id="PR00260">
    <property type="entry name" value="CHEMTRNSDUCR"/>
</dbReference>
<dbReference type="STRING" id="1123402.SAMN02583745_00408"/>
<dbReference type="SMART" id="SM00091">
    <property type="entry name" value="PAS"/>
    <property type="match status" value="2"/>
</dbReference>
<dbReference type="Pfam" id="PF00015">
    <property type="entry name" value="MCPsignal"/>
    <property type="match status" value="1"/>
</dbReference>
<evidence type="ECO:0000256" key="2">
    <source>
        <dbReference type="ARBA" id="ARBA00023224"/>
    </source>
</evidence>
<evidence type="ECO:0000256" key="4">
    <source>
        <dbReference type="PROSITE-ProRule" id="PRU00284"/>
    </source>
</evidence>